<dbReference type="PRINTS" id="PR00625">
    <property type="entry name" value="JDOMAIN"/>
</dbReference>
<dbReference type="Proteomes" id="UP000789570">
    <property type="component" value="Unassembled WGS sequence"/>
</dbReference>
<keyword evidence="9" id="KW-1185">Reference proteome</keyword>
<dbReference type="Gene3D" id="1.10.287.110">
    <property type="entry name" value="DnaJ domain"/>
    <property type="match status" value="1"/>
</dbReference>
<evidence type="ECO:0000313" key="9">
    <source>
        <dbReference type="Proteomes" id="UP000789570"/>
    </source>
</evidence>
<dbReference type="OrthoDB" id="376357at2759"/>
<feature type="compositionally biased region" description="Polar residues" evidence="6">
    <location>
        <begin position="150"/>
        <end position="167"/>
    </location>
</feature>
<dbReference type="InterPro" id="IPR036869">
    <property type="entry name" value="J_dom_sf"/>
</dbReference>
<dbReference type="GO" id="GO:0005737">
    <property type="term" value="C:cytoplasm"/>
    <property type="evidence" value="ECO:0007669"/>
    <property type="project" value="UniProtKB-SubCell"/>
</dbReference>
<feature type="region of interest" description="Disordered" evidence="6">
    <location>
        <begin position="100"/>
        <end position="171"/>
    </location>
</feature>
<dbReference type="Pfam" id="PF00226">
    <property type="entry name" value="DnaJ"/>
    <property type="match status" value="1"/>
</dbReference>
<evidence type="ECO:0000256" key="3">
    <source>
        <dbReference type="ARBA" id="ARBA00022490"/>
    </source>
</evidence>
<dbReference type="SUPFAM" id="SSF46565">
    <property type="entry name" value="Chaperone J-domain"/>
    <property type="match status" value="1"/>
</dbReference>
<evidence type="ECO:0000313" key="8">
    <source>
        <dbReference type="EMBL" id="CAG8563742.1"/>
    </source>
</evidence>
<protein>
    <submittedName>
        <fullName evidence="8">16112_t:CDS:1</fullName>
    </submittedName>
</protein>
<sequence length="203" mass="24260">MDSEIKDLDLYELLEINYNSTREEIDKAYRRNAFKYHPDKNINNVEAATKLFHQISIAYETLTDPRKKLEYDNIYKAKIESKKRFEKLDAKRKVMKEELEEREKAAKQSKKTTIFTQESREAKIERIKEETARRRREKEEKLRLSDQRSKASTTHRPNSTPRPSSKQAFGYKDFESIVLNKMIEQERLDKEKWGEKSESSMEA</sequence>
<evidence type="ECO:0000256" key="1">
    <source>
        <dbReference type="ARBA" id="ARBA00004123"/>
    </source>
</evidence>
<dbReference type="InterPro" id="IPR001623">
    <property type="entry name" value="DnaJ_domain"/>
</dbReference>
<evidence type="ECO:0000259" key="7">
    <source>
        <dbReference type="PROSITE" id="PS50076"/>
    </source>
</evidence>
<evidence type="ECO:0000256" key="2">
    <source>
        <dbReference type="ARBA" id="ARBA00004496"/>
    </source>
</evidence>
<dbReference type="InterPro" id="IPR052094">
    <property type="entry name" value="Pre-mRNA-splicing_ERAD"/>
</dbReference>
<dbReference type="CDD" id="cd06257">
    <property type="entry name" value="DnaJ"/>
    <property type="match status" value="1"/>
</dbReference>
<dbReference type="PANTHER" id="PTHR44313:SF1">
    <property type="entry name" value="DNAJ HOMOLOG SUBFAMILY C MEMBER 17"/>
    <property type="match status" value="1"/>
</dbReference>
<dbReference type="PROSITE" id="PS50076">
    <property type="entry name" value="DNAJ_2"/>
    <property type="match status" value="1"/>
</dbReference>
<feature type="domain" description="J" evidence="7">
    <location>
        <begin position="9"/>
        <end position="75"/>
    </location>
</feature>
<dbReference type="PROSITE" id="PS00636">
    <property type="entry name" value="DNAJ_1"/>
    <property type="match status" value="1"/>
</dbReference>
<dbReference type="InterPro" id="IPR018253">
    <property type="entry name" value="DnaJ_domain_CS"/>
</dbReference>
<keyword evidence="4" id="KW-0143">Chaperone</keyword>
<dbReference type="EMBL" id="CAJVPQ010001656">
    <property type="protein sequence ID" value="CAG8563742.1"/>
    <property type="molecule type" value="Genomic_DNA"/>
</dbReference>
<gene>
    <name evidence="8" type="ORF">FCALED_LOCUS6741</name>
</gene>
<dbReference type="GO" id="GO:0000390">
    <property type="term" value="P:spliceosomal complex disassembly"/>
    <property type="evidence" value="ECO:0007669"/>
    <property type="project" value="TreeGrafter"/>
</dbReference>
<dbReference type="PANTHER" id="PTHR44313">
    <property type="entry name" value="DNAJ HOMOLOG SUBFAMILY C MEMBER 17"/>
    <property type="match status" value="1"/>
</dbReference>
<comment type="caution">
    <text evidence="8">The sequence shown here is derived from an EMBL/GenBank/DDBJ whole genome shotgun (WGS) entry which is preliminary data.</text>
</comment>
<feature type="compositionally biased region" description="Basic and acidic residues" evidence="6">
    <location>
        <begin position="118"/>
        <end position="149"/>
    </location>
</feature>
<dbReference type="GO" id="GO:0005681">
    <property type="term" value="C:spliceosomal complex"/>
    <property type="evidence" value="ECO:0007669"/>
    <property type="project" value="TreeGrafter"/>
</dbReference>
<organism evidence="8 9">
    <name type="scientific">Funneliformis caledonium</name>
    <dbReference type="NCBI Taxonomy" id="1117310"/>
    <lineage>
        <taxon>Eukaryota</taxon>
        <taxon>Fungi</taxon>
        <taxon>Fungi incertae sedis</taxon>
        <taxon>Mucoromycota</taxon>
        <taxon>Glomeromycotina</taxon>
        <taxon>Glomeromycetes</taxon>
        <taxon>Glomerales</taxon>
        <taxon>Glomeraceae</taxon>
        <taxon>Funneliformis</taxon>
    </lineage>
</organism>
<keyword evidence="5" id="KW-0539">Nucleus</keyword>
<reference evidence="8" key="1">
    <citation type="submission" date="2021-06" db="EMBL/GenBank/DDBJ databases">
        <authorList>
            <person name="Kallberg Y."/>
            <person name="Tangrot J."/>
            <person name="Rosling A."/>
        </authorList>
    </citation>
    <scope>NUCLEOTIDE SEQUENCE</scope>
    <source>
        <strain evidence="8">UK204</strain>
    </source>
</reference>
<comment type="subcellular location">
    <subcellularLocation>
        <location evidence="2">Cytoplasm</location>
    </subcellularLocation>
    <subcellularLocation>
        <location evidence="1">Nucleus</location>
    </subcellularLocation>
</comment>
<evidence type="ECO:0000256" key="5">
    <source>
        <dbReference type="ARBA" id="ARBA00023242"/>
    </source>
</evidence>
<evidence type="ECO:0000256" key="6">
    <source>
        <dbReference type="SAM" id="MobiDB-lite"/>
    </source>
</evidence>
<keyword evidence="3" id="KW-0963">Cytoplasm</keyword>
<dbReference type="SMART" id="SM00271">
    <property type="entry name" value="DnaJ"/>
    <property type="match status" value="1"/>
</dbReference>
<accession>A0A9N9FXT1</accession>
<evidence type="ECO:0000256" key="4">
    <source>
        <dbReference type="ARBA" id="ARBA00023186"/>
    </source>
</evidence>
<proteinExistence type="predicted"/>
<dbReference type="AlphaFoldDB" id="A0A9N9FXT1"/>
<name>A0A9N9FXT1_9GLOM</name>